<feature type="region of interest" description="Disordered" evidence="1">
    <location>
        <begin position="140"/>
        <end position="227"/>
    </location>
</feature>
<evidence type="ECO:0000313" key="2">
    <source>
        <dbReference type="EMBL" id="KAJ1082883.1"/>
    </source>
</evidence>
<name>A0AAV7KVF1_PLEWA</name>
<feature type="compositionally biased region" description="Polar residues" evidence="1">
    <location>
        <begin position="44"/>
        <end position="58"/>
    </location>
</feature>
<dbReference type="Proteomes" id="UP001066276">
    <property type="component" value="Chromosome 12"/>
</dbReference>
<feature type="region of interest" description="Disordered" evidence="1">
    <location>
        <begin position="1"/>
        <end position="125"/>
    </location>
</feature>
<feature type="compositionally biased region" description="Basic and acidic residues" evidence="1">
    <location>
        <begin position="174"/>
        <end position="183"/>
    </location>
</feature>
<keyword evidence="3" id="KW-1185">Reference proteome</keyword>
<dbReference type="EMBL" id="JANPWB010000016">
    <property type="protein sequence ID" value="KAJ1082883.1"/>
    <property type="molecule type" value="Genomic_DNA"/>
</dbReference>
<gene>
    <name evidence="2" type="ORF">NDU88_003046</name>
</gene>
<evidence type="ECO:0000313" key="3">
    <source>
        <dbReference type="Proteomes" id="UP001066276"/>
    </source>
</evidence>
<reference evidence="2" key="1">
    <citation type="journal article" date="2022" name="bioRxiv">
        <title>Sequencing and chromosome-scale assembly of the giantPleurodeles waltlgenome.</title>
        <authorList>
            <person name="Brown T."/>
            <person name="Elewa A."/>
            <person name="Iarovenko S."/>
            <person name="Subramanian E."/>
            <person name="Araus A.J."/>
            <person name="Petzold A."/>
            <person name="Susuki M."/>
            <person name="Suzuki K.-i.T."/>
            <person name="Hayashi T."/>
            <person name="Toyoda A."/>
            <person name="Oliveira C."/>
            <person name="Osipova E."/>
            <person name="Leigh N.D."/>
            <person name="Simon A."/>
            <person name="Yun M.H."/>
        </authorList>
    </citation>
    <scope>NUCLEOTIDE SEQUENCE</scope>
    <source>
        <strain evidence="2">20211129_DDA</strain>
        <tissue evidence="2">Liver</tissue>
    </source>
</reference>
<organism evidence="2 3">
    <name type="scientific">Pleurodeles waltl</name>
    <name type="common">Iberian ribbed newt</name>
    <dbReference type="NCBI Taxonomy" id="8319"/>
    <lineage>
        <taxon>Eukaryota</taxon>
        <taxon>Metazoa</taxon>
        <taxon>Chordata</taxon>
        <taxon>Craniata</taxon>
        <taxon>Vertebrata</taxon>
        <taxon>Euteleostomi</taxon>
        <taxon>Amphibia</taxon>
        <taxon>Batrachia</taxon>
        <taxon>Caudata</taxon>
        <taxon>Salamandroidea</taxon>
        <taxon>Salamandridae</taxon>
        <taxon>Pleurodelinae</taxon>
        <taxon>Pleurodeles</taxon>
    </lineage>
</organism>
<sequence length="227" mass="24108">MLRHWGPRTGRSPSVAPRDALDIRSQRLATPQGLGREGGGLGGSTSAQVRRWQNQTQPPAGITPPIRASVCCHNPGAPTPPPPRQILARPRASAWPTGRSPGGRNTASPPCRRRSATPGTAGDVPDPGCALVCAACHPSLPLRSDHGPPLPTRPRTCRPSSRDSQSPSTTLSRAPDEKWDLRPPHHSSSQAGPPAGGKLGTRTAWRLRVDDGGVRRTLRVRPPSQHP</sequence>
<dbReference type="AlphaFoldDB" id="A0AAV7KVF1"/>
<evidence type="ECO:0000256" key="1">
    <source>
        <dbReference type="SAM" id="MobiDB-lite"/>
    </source>
</evidence>
<comment type="caution">
    <text evidence="2">The sequence shown here is derived from an EMBL/GenBank/DDBJ whole genome shotgun (WGS) entry which is preliminary data.</text>
</comment>
<feature type="compositionally biased region" description="Polar residues" evidence="1">
    <location>
        <begin position="163"/>
        <end position="172"/>
    </location>
</feature>
<protein>
    <submittedName>
        <fullName evidence="2">Uncharacterized protein</fullName>
    </submittedName>
</protein>
<accession>A0AAV7KVF1</accession>
<proteinExistence type="predicted"/>